<feature type="transmembrane region" description="Helical" evidence="1">
    <location>
        <begin position="35"/>
        <end position="55"/>
    </location>
</feature>
<accession>A0A517ZTD0</accession>
<dbReference type="EMBL" id="CP036276">
    <property type="protein sequence ID" value="QDU45752.1"/>
    <property type="molecule type" value="Genomic_DNA"/>
</dbReference>
<dbReference type="Proteomes" id="UP000319383">
    <property type="component" value="Chromosome"/>
</dbReference>
<keyword evidence="1" id="KW-0472">Membrane</keyword>
<dbReference type="RefSeq" id="WP_145378299.1">
    <property type="nucleotide sequence ID" value="NZ_CP036276.1"/>
</dbReference>
<dbReference type="KEGG" id="sdyn:Mal52_42480"/>
<reference evidence="2 3" key="1">
    <citation type="submission" date="2019-02" db="EMBL/GenBank/DDBJ databases">
        <title>Deep-cultivation of Planctomycetes and their phenomic and genomic characterization uncovers novel biology.</title>
        <authorList>
            <person name="Wiegand S."/>
            <person name="Jogler M."/>
            <person name="Boedeker C."/>
            <person name="Pinto D."/>
            <person name="Vollmers J."/>
            <person name="Rivas-Marin E."/>
            <person name="Kohn T."/>
            <person name="Peeters S.H."/>
            <person name="Heuer A."/>
            <person name="Rast P."/>
            <person name="Oberbeckmann S."/>
            <person name="Bunk B."/>
            <person name="Jeske O."/>
            <person name="Meyerdierks A."/>
            <person name="Storesund J.E."/>
            <person name="Kallscheuer N."/>
            <person name="Luecker S."/>
            <person name="Lage O.M."/>
            <person name="Pohl T."/>
            <person name="Merkel B.J."/>
            <person name="Hornburger P."/>
            <person name="Mueller R.-W."/>
            <person name="Bruemmer F."/>
            <person name="Labrenz M."/>
            <person name="Spormann A.M."/>
            <person name="Op den Camp H."/>
            <person name="Overmann J."/>
            <person name="Amann R."/>
            <person name="Jetten M.S.M."/>
            <person name="Mascher T."/>
            <person name="Medema M.H."/>
            <person name="Devos D.P."/>
            <person name="Kaster A.-K."/>
            <person name="Ovreas L."/>
            <person name="Rohde M."/>
            <person name="Galperin M.Y."/>
            <person name="Jogler C."/>
        </authorList>
    </citation>
    <scope>NUCLEOTIDE SEQUENCE [LARGE SCALE GENOMIC DNA]</scope>
    <source>
        <strain evidence="2 3">Mal52</strain>
    </source>
</reference>
<keyword evidence="3" id="KW-1185">Reference proteome</keyword>
<name>A0A517ZTD0_9PLAN</name>
<feature type="transmembrane region" description="Helical" evidence="1">
    <location>
        <begin position="179"/>
        <end position="196"/>
    </location>
</feature>
<keyword evidence="1" id="KW-0812">Transmembrane</keyword>
<proteinExistence type="predicted"/>
<evidence type="ECO:0000313" key="3">
    <source>
        <dbReference type="Proteomes" id="UP000319383"/>
    </source>
</evidence>
<feature type="transmembrane region" description="Helical" evidence="1">
    <location>
        <begin position="67"/>
        <end position="85"/>
    </location>
</feature>
<evidence type="ECO:0008006" key="4">
    <source>
        <dbReference type="Google" id="ProtNLM"/>
    </source>
</evidence>
<evidence type="ECO:0000313" key="2">
    <source>
        <dbReference type="EMBL" id="QDU45752.1"/>
    </source>
</evidence>
<sequence length="297" mass="33018">MERLIEYLSFIAIASTLLPYWRARTAVQRTTLISAWRWGGVGLTIWMAAAAGQLFAADSHRGIVQLVWYAAALLMLCPAIAVLGAQRPVTRVWSWFIVLPFLLVFGWPAAATVSQTLANGQFLLQTPMVVGYAFVVVMGLGNYLGTRFTLAAALTAGALLLVVAPTATADFSWLPQTDHCRLLATLFLTAALWWAAHAARPTYAVRVPLDRVWIEFRDQFGIVWSKRVLDRLNLMAQGDRLLLRMSLIGVTSLDNSDAPPTTTELAAMERSLRWLLRRFVDEAWVDRQLRLGNDSSA</sequence>
<dbReference type="AlphaFoldDB" id="A0A517ZTD0"/>
<evidence type="ECO:0000256" key="1">
    <source>
        <dbReference type="SAM" id="Phobius"/>
    </source>
</evidence>
<protein>
    <recommendedName>
        <fullName evidence="4">Histidine kinase N-terminal 7TM region domain-containing protein</fullName>
    </recommendedName>
</protein>
<feature type="transmembrane region" description="Helical" evidence="1">
    <location>
        <begin position="92"/>
        <end position="110"/>
    </location>
</feature>
<feature type="transmembrane region" description="Helical" evidence="1">
    <location>
        <begin position="6"/>
        <end position="23"/>
    </location>
</feature>
<feature type="transmembrane region" description="Helical" evidence="1">
    <location>
        <begin position="122"/>
        <end position="141"/>
    </location>
</feature>
<feature type="transmembrane region" description="Helical" evidence="1">
    <location>
        <begin position="148"/>
        <end position="167"/>
    </location>
</feature>
<organism evidence="2 3">
    <name type="scientific">Symmachiella dynata</name>
    <dbReference type="NCBI Taxonomy" id="2527995"/>
    <lineage>
        <taxon>Bacteria</taxon>
        <taxon>Pseudomonadati</taxon>
        <taxon>Planctomycetota</taxon>
        <taxon>Planctomycetia</taxon>
        <taxon>Planctomycetales</taxon>
        <taxon>Planctomycetaceae</taxon>
        <taxon>Symmachiella</taxon>
    </lineage>
</organism>
<gene>
    <name evidence="2" type="ORF">Mal52_42480</name>
</gene>
<keyword evidence="1" id="KW-1133">Transmembrane helix</keyword>